<dbReference type="RefSeq" id="WP_338008723.1">
    <property type="nucleotide sequence ID" value="NZ_JAOPKB010000013.1"/>
</dbReference>
<evidence type="ECO:0000313" key="2">
    <source>
        <dbReference type="Proteomes" id="UP001320972"/>
    </source>
</evidence>
<name>A0ABT2QIM3_9EURY</name>
<sequence length="270" mass="30742">MTDDTPFTGDSRVLHRRAIRIPLPDEASELAFHRTMQTVADAQERKAKLMADPQTSVLEAYERQLEGIADSFEHALRDVVGEEYETIAHAYSSGRRNDGLAAMAAYLFEALWRFEQMSTITERTFFPVVLRYPRCDTVNVRFVNGHVTENAVLYESPAHSTEQLADRHEAQYHNESHWSQKQAARQIEANAQLVREAFPDPQESDFEERRSGGIVAAFGRRGSEFSSAVERVESNPDRFSETIDEPELVVESPVAKRTEREWLPDDAVVL</sequence>
<protein>
    <submittedName>
        <fullName evidence="1">Uncharacterized protein</fullName>
    </submittedName>
</protein>
<comment type="caution">
    <text evidence="1">The sequence shown here is derived from an EMBL/GenBank/DDBJ whole genome shotgun (WGS) entry which is preliminary data.</text>
</comment>
<dbReference type="InterPro" id="IPR048687">
    <property type="entry name" value="HVO_2248-like"/>
</dbReference>
<dbReference type="Pfam" id="PF21535">
    <property type="entry name" value="HVO_2248"/>
    <property type="match status" value="1"/>
</dbReference>
<evidence type="ECO:0000313" key="1">
    <source>
        <dbReference type="EMBL" id="MCU4974774.1"/>
    </source>
</evidence>
<dbReference type="EMBL" id="JAOPKB010000013">
    <property type="protein sequence ID" value="MCU4974774.1"/>
    <property type="molecule type" value="Genomic_DNA"/>
</dbReference>
<accession>A0ABT2QIM3</accession>
<reference evidence="1 2" key="1">
    <citation type="submission" date="2022-09" db="EMBL/GenBank/DDBJ databases">
        <title>Enrichment on poylsaccharides allowed isolation of novel metabolic and taxonomic groups of Haloarchaea.</title>
        <authorList>
            <person name="Sorokin D.Y."/>
            <person name="Elcheninov A.G."/>
            <person name="Khizhniak T.V."/>
            <person name="Kolganova T.V."/>
            <person name="Kublanov I.V."/>
        </authorList>
    </citation>
    <scope>NUCLEOTIDE SEQUENCE [LARGE SCALE GENOMIC DNA]</scope>
    <source>
        <strain evidence="1 2">AArc-m2/3/4</strain>
    </source>
</reference>
<keyword evidence="2" id="KW-1185">Reference proteome</keyword>
<organism evidence="1 2">
    <name type="scientific">Natronoglomus mannanivorans</name>
    <dbReference type="NCBI Taxonomy" id="2979990"/>
    <lineage>
        <taxon>Archaea</taxon>
        <taxon>Methanobacteriati</taxon>
        <taxon>Methanobacteriota</taxon>
        <taxon>Stenosarchaea group</taxon>
        <taxon>Halobacteria</taxon>
        <taxon>Halobacteriales</taxon>
        <taxon>Natrialbaceae</taxon>
        <taxon>Natronoglomus</taxon>
    </lineage>
</organism>
<gene>
    <name evidence="1" type="ORF">OB955_18805</name>
</gene>
<proteinExistence type="predicted"/>
<dbReference type="Proteomes" id="UP001320972">
    <property type="component" value="Unassembled WGS sequence"/>
</dbReference>